<gene>
    <name evidence="8" type="ORF">ZIOFF_035013</name>
</gene>
<evidence type="ECO:0000256" key="2">
    <source>
        <dbReference type="ARBA" id="ARBA00023015"/>
    </source>
</evidence>
<dbReference type="CDD" id="cd00265">
    <property type="entry name" value="MADS_MEF2_like"/>
    <property type="match status" value="1"/>
</dbReference>
<dbReference type="GO" id="GO:0000981">
    <property type="term" value="F:DNA-binding transcription factor activity, RNA polymerase II-specific"/>
    <property type="evidence" value="ECO:0007669"/>
    <property type="project" value="TreeGrafter"/>
</dbReference>
<evidence type="ECO:0000256" key="3">
    <source>
        <dbReference type="ARBA" id="ARBA00023125"/>
    </source>
</evidence>
<dbReference type="InterPro" id="IPR036879">
    <property type="entry name" value="TF_MADSbox_sf"/>
</dbReference>
<feature type="coiled-coil region" evidence="6">
    <location>
        <begin position="99"/>
        <end position="126"/>
    </location>
</feature>
<dbReference type="FunFam" id="3.40.1810.10:FF:000006">
    <property type="entry name" value="Agamous-like MADS-box protein AGL62"/>
    <property type="match status" value="1"/>
</dbReference>
<dbReference type="GO" id="GO:0046983">
    <property type="term" value="F:protein dimerization activity"/>
    <property type="evidence" value="ECO:0007669"/>
    <property type="project" value="InterPro"/>
</dbReference>
<dbReference type="AlphaFoldDB" id="A0A8J5GB19"/>
<comment type="caution">
    <text evidence="8">The sequence shown here is derived from an EMBL/GenBank/DDBJ whole genome shotgun (WGS) entry which is preliminary data.</text>
</comment>
<evidence type="ECO:0000256" key="6">
    <source>
        <dbReference type="SAM" id="Coils"/>
    </source>
</evidence>
<evidence type="ECO:0000256" key="1">
    <source>
        <dbReference type="ARBA" id="ARBA00004123"/>
    </source>
</evidence>
<dbReference type="GO" id="GO:0000978">
    <property type="term" value="F:RNA polymerase II cis-regulatory region sequence-specific DNA binding"/>
    <property type="evidence" value="ECO:0007669"/>
    <property type="project" value="TreeGrafter"/>
</dbReference>
<evidence type="ECO:0000313" key="9">
    <source>
        <dbReference type="Proteomes" id="UP000734854"/>
    </source>
</evidence>
<comment type="subcellular location">
    <subcellularLocation>
        <location evidence="1">Nucleus</location>
    </subcellularLocation>
</comment>
<keyword evidence="3" id="KW-0238">DNA-binding</keyword>
<dbReference type="PANTHER" id="PTHR11945:SF776">
    <property type="entry name" value="AGAMOUS-LIKE 50-RELATED"/>
    <property type="match status" value="1"/>
</dbReference>
<evidence type="ECO:0000256" key="5">
    <source>
        <dbReference type="ARBA" id="ARBA00023242"/>
    </source>
</evidence>
<feature type="domain" description="MADS-box" evidence="7">
    <location>
        <begin position="9"/>
        <end position="69"/>
    </location>
</feature>
<dbReference type="Pfam" id="PF00319">
    <property type="entry name" value="SRF-TF"/>
    <property type="match status" value="1"/>
</dbReference>
<name>A0A8J5GB19_ZINOF</name>
<accession>A0A8J5GB19</accession>
<organism evidence="8 9">
    <name type="scientific">Zingiber officinale</name>
    <name type="common">Ginger</name>
    <name type="synonym">Amomum zingiber</name>
    <dbReference type="NCBI Taxonomy" id="94328"/>
    <lineage>
        <taxon>Eukaryota</taxon>
        <taxon>Viridiplantae</taxon>
        <taxon>Streptophyta</taxon>
        <taxon>Embryophyta</taxon>
        <taxon>Tracheophyta</taxon>
        <taxon>Spermatophyta</taxon>
        <taxon>Magnoliopsida</taxon>
        <taxon>Liliopsida</taxon>
        <taxon>Zingiberales</taxon>
        <taxon>Zingiberaceae</taxon>
        <taxon>Zingiber</taxon>
    </lineage>
</organism>
<dbReference type="GO" id="GO:0045944">
    <property type="term" value="P:positive regulation of transcription by RNA polymerase II"/>
    <property type="evidence" value="ECO:0007669"/>
    <property type="project" value="InterPro"/>
</dbReference>
<protein>
    <recommendedName>
        <fullName evidence="7">MADS-box domain-containing protein</fullName>
    </recommendedName>
</protein>
<dbReference type="GO" id="GO:0005634">
    <property type="term" value="C:nucleus"/>
    <property type="evidence" value="ECO:0007669"/>
    <property type="project" value="UniProtKB-SubCell"/>
</dbReference>
<reference evidence="8 9" key="1">
    <citation type="submission" date="2020-08" db="EMBL/GenBank/DDBJ databases">
        <title>Plant Genome Project.</title>
        <authorList>
            <person name="Zhang R.-G."/>
        </authorList>
    </citation>
    <scope>NUCLEOTIDE SEQUENCE [LARGE SCALE GENOMIC DNA]</scope>
    <source>
        <tissue evidence="8">Rhizome</tissue>
    </source>
</reference>
<dbReference type="PANTHER" id="PTHR11945">
    <property type="entry name" value="MADS BOX PROTEIN"/>
    <property type="match status" value="1"/>
</dbReference>
<dbReference type="PROSITE" id="PS50066">
    <property type="entry name" value="MADS_BOX_2"/>
    <property type="match status" value="1"/>
</dbReference>
<dbReference type="InterPro" id="IPR033896">
    <property type="entry name" value="MEF2-like_N"/>
</dbReference>
<dbReference type="InterPro" id="IPR002100">
    <property type="entry name" value="TF_MADSbox"/>
</dbReference>
<evidence type="ECO:0000256" key="4">
    <source>
        <dbReference type="ARBA" id="ARBA00023163"/>
    </source>
</evidence>
<evidence type="ECO:0000313" key="8">
    <source>
        <dbReference type="EMBL" id="KAG6502726.1"/>
    </source>
</evidence>
<keyword evidence="9" id="KW-1185">Reference proteome</keyword>
<dbReference type="Proteomes" id="UP000734854">
    <property type="component" value="Unassembled WGS sequence"/>
</dbReference>
<proteinExistence type="predicted"/>
<keyword evidence="5" id="KW-0539">Nucleus</keyword>
<sequence length="305" mass="32805">MVRGRKTTRGKQKIEIKKIEDEDARYISFSKRRNGIYAKASDLATLCGVEIAVVVFSPTGRPHSFGSPSVMSIMDRFVSGDPYRMPNAIAGIYQRKQMVKELNQQLTEVVREFEEIKAQRAALEQRRAEAIKGLEWMDNIAGMGRQELFKAMEFLENIKFRAEARLREHLSMAGAGNTSAAGGRNALVPRNVDAFSAPASQTPVLRGGGGAGGYVNATPFNGGGLLGAYNYMSILTSVHRGVYVNPASIHGGGFPNSLAIRGGGGGGGAAGGYMIPLTDSLAAAESEPNPQDTEHCYSGNLFDRI</sequence>
<dbReference type="SUPFAM" id="SSF55455">
    <property type="entry name" value="SRF-like"/>
    <property type="match status" value="1"/>
</dbReference>
<keyword evidence="4" id="KW-0804">Transcription</keyword>
<evidence type="ECO:0000259" key="7">
    <source>
        <dbReference type="PROSITE" id="PS50066"/>
    </source>
</evidence>
<dbReference type="SMART" id="SM00432">
    <property type="entry name" value="MADS"/>
    <property type="match status" value="1"/>
</dbReference>
<dbReference type="EMBL" id="JACMSC010000010">
    <property type="protein sequence ID" value="KAG6502726.1"/>
    <property type="molecule type" value="Genomic_DNA"/>
</dbReference>
<dbReference type="PRINTS" id="PR00404">
    <property type="entry name" value="MADSDOMAIN"/>
</dbReference>
<keyword evidence="2" id="KW-0805">Transcription regulation</keyword>
<keyword evidence="6" id="KW-0175">Coiled coil</keyword>
<dbReference type="Gene3D" id="3.40.1810.10">
    <property type="entry name" value="Transcription factor, MADS-box"/>
    <property type="match status" value="1"/>
</dbReference>